<dbReference type="AlphaFoldDB" id="A0A2S8BDM0"/>
<feature type="compositionally biased region" description="Basic and acidic residues" evidence="3">
    <location>
        <begin position="99"/>
        <end position="109"/>
    </location>
</feature>
<dbReference type="SUPFAM" id="SSF143120">
    <property type="entry name" value="YefM-like"/>
    <property type="match status" value="1"/>
</dbReference>
<protein>
    <recommendedName>
        <fullName evidence="2">Antitoxin</fullName>
    </recommendedName>
</protein>
<dbReference type="InterPro" id="IPR006442">
    <property type="entry name" value="Antitoxin_Phd/YefM"/>
</dbReference>
<dbReference type="InterPro" id="IPR051416">
    <property type="entry name" value="phD-YefM_TA_antitoxins"/>
</dbReference>
<evidence type="ECO:0000313" key="5">
    <source>
        <dbReference type="Proteomes" id="UP000238296"/>
    </source>
</evidence>
<feature type="region of interest" description="Disordered" evidence="3">
    <location>
        <begin position="99"/>
        <end position="118"/>
    </location>
</feature>
<evidence type="ECO:0000256" key="2">
    <source>
        <dbReference type="RuleBase" id="RU362080"/>
    </source>
</evidence>
<proteinExistence type="inferred from homology"/>
<evidence type="ECO:0000313" key="4">
    <source>
        <dbReference type="EMBL" id="PQM44760.1"/>
    </source>
</evidence>
<evidence type="ECO:0000256" key="3">
    <source>
        <dbReference type="SAM" id="MobiDB-lite"/>
    </source>
</evidence>
<evidence type="ECO:0000256" key="1">
    <source>
        <dbReference type="ARBA" id="ARBA00009981"/>
    </source>
</evidence>
<sequence>MTTVSVREFSYNPSAMFARAEKGETIEITRHGKVIATLVPGRQKKRSRVEELEASGALRRSGKTLADLATFTRIKLPEGAPDPLQLLLEDRYSESDWERDFREELEATKGKSTGETAP</sequence>
<dbReference type="PANTHER" id="PTHR35377">
    <property type="entry name" value="ANTITOXIN VAPB49-RELATED-RELATED"/>
    <property type="match status" value="1"/>
</dbReference>
<organism evidence="4 5">
    <name type="scientific">Mycobacterium talmoniae</name>
    <dbReference type="NCBI Taxonomy" id="1858794"/>
    <lineage>
        <taxon>Bacteria</taxon>
        <taxon>Bacillati</taxon>
        <taxon>Actinomycetota</taxon>
        <taxon>Actinomycetes</taxon>
        <taxon>Mycobacteriales</taxon>
        <taxon>Mycobacteriaceae</taxon>
        <taxon>Mycobacterium</taxon>
    </lineage>
</organism>
<comment type="function">
    <text evidence="2">Antitoxin component of a type II toxin-antitoxin (TA) system.</text>
</comment>
<dbReference type="Gene3D" id="3.40.1620.10">
    <property type="entry name" value="YefM-like domain"/>
    <property type="match status" value="1"/>
</dbReference>
<dbReference type="EMBL" id="PPEA01000719">
    <property type="protein sequence ID" value="PQM44760.1"/>
    <property type="molecule type" value="Genomic_DNA"/>
</dbReference>
<comment type="similarity">
    <text evidence="1 2">Belongs to the phD/YefM antitoxin family.</text>
</comment>
<reference evidence="4 5" key="1">
    <citation type="journal article" date="2017" name="Int. J. Syst. Evol. Microbiol.">
        <title>Mycobacterium talmoniae sp. nov., a slowly growing mycobacterium isolated from human respiratory samples.</title>
        <authorList>
            <person name="Davidson R.M."/>
            <person name="DeGroote M.A."/>
            <person name="Marola J.L."/>
            <person name="Buss S."/>
            <person name="Jones V."/>
            <person name="McNeil M.R."/>
            <person name="Freifeld A.G."/>
            <person name="Elaine Epperson L."/>
            <person name="Hasan N.A."/>
            <person name="Jackson M."/>
            <person name="Iwen P.C."/>
            <person name="Salfinger M."/>
            <person name="Strong M."/>
        </authorList>
    </citation>
    <scope>NUCLEOTIDE SEQUENCE [LARGE SCALE GENOMIC DNA]</scope>
    <source>
        <strain evidence="4 5">ATCC BAA-2683</strain>
    </source>
</reference>
<dbReference type="Proteomes" id="UP000238296">
    <property type="component" value="Unassembled WGS sequence"/>
</dbReference>
<accession>A0A2S8BDM0</accession>
<dbReference type="RefSeq" id="WP_083342049.1">
    <property type="nucleotide sequence ID" value="NZ_MLQM01000246.1"/>
</dbReference>
<dbReference type="Pfam" id="PF02604">
    <property type="entry name" value="PhdYeFM_antitox"/>
    <property type="match status" value="1"/>
</dbReference>
<gene>
    <name evidence="4" type="ORF">C1Y40_05085</name>
</gene>
<comment type="caution">
    <text evidence="4">The sequence shown here is derived from an EMBL/GenBank/DDBJ whole genome shotgun (WGS) entry which is preliminary data.</text>
</comment>
<dbReference type="InterPro" id="IPR036165">
    <property type="entry name" value="YefM-like_sf"/>
</dbReference>
<name>A0A2S8BDM0_9MYCO</name>